<reference evidence="2 3" key="1">
    <citation type="journal article" date="2015" name="Mol. Biochem. Parasitol.">
        <title>Identification of polymorphic genes for use in assemblage B genotyping assays through comparative genomics of multiple assemblage B Giardia duodenalis isolates.</title>
        <authorList>
            <person name="Wielinga C."/>
            <person name="Thompson R.C."/>
            <person name="Monis P."/>
            <person name="Ryan U."/>
        </authorList>
    </citation>
    <scope>NUCLEOTIDE SEQUENCE [LARGE SCALE GENOMIC DNA]</scope>
    <source>
        <strain evidence="2 3">BAH15c1</strain>
    </source>
</reference>
<protein>
    <submittedName>
        <fullName evidence="2">Uncharacterized protein</fullName>
    </submittedName>
</protein>
<dbReference type="VEuPathDB" id="GiardiaDB:QR46_2910"/>
<feature type="compositionally biased region" description="Polar residues" evidence="1">
    <location>
        <begin position="28"/>
        <end position="38"/>
    </location>
</feature>
<dbReference type="EMBL" id="JXTI01000084">
    <property type="protein sequence ID" value="KWX13085.1"/>
    <property type="molecule type" value="Genomic_DNA"/>
</dbReference>
<sequence length="135" mass="14505">MSGQPRPFQCTPRRWPGAMLKASRDCQSRPQPDRSLTSWHRERPTTHRSPALCCPHGTPAGTDAPLEGPSTRAGGWHSSFPGSQTRVPGTLGARVTRTGKGSRPRRSGQGRPGCTWRGHSGSRLLWGSAVLGDSA</sequence>
<comment type="caution">
    <text evidence="2">The sequence shown here is derived from an EMBL/GenBank/DDBJ whole genome shotgun (WGS) entry which is preliminary data.</text>
</comment>
<evidence type="ECO:0000256" key="1">
    <source>
        <dbReference type="SAM" id="MobiDB-lite"/>
    </source>
</evidence>
<dbReference type="Proteomes" id="UP000070089">
    <property type="component" value="Unassembled WGS sequence"/>
</dbReference>
<proteinExistence type="predicted"/>
<dbReference type="AlphaFoldDB" id="A0A132NSK7"/>
<evidence type="ECO:0000313" key="2">
    <source>
        <dbReference type="EMBL" id="KWX13085.1"/>
    </source>
</evidence>
<gene>
    <name evidence="2" type="ORF">QR46_2910</name>
</gene>
<name>A0A132NSK7_GIAIN</name>
<accession>A0A132NSK7</accession>
<organism evidence="2 3">
    <name type="scientific">Giardia duodenalis assemblage B</name>
    <dbReference type="NCBI Taxonomy" id="1394984"/>
    <lineage>
        <taxon>Eukaryota</taxon>
        <taxon>Metamonada</taxon>
        <taxon>Diplomonadida</taxon>
        <taxon>Hexamitidae</taxon>
        <taxon>Giardiinae</taxon>
        <taxon>Giardia</taxon>
    </lineage>
</organism>
<feature type="region of interest" description="Disordered" evidence="1">
    <location>
        <begin position="1"/>
        <end position="119"/>
    </location>
</feature>
<evidence type="ECO:0000313" key="3">
    <source>
        <dbReference type="Proteomes" id="UP000070089"/>
    </source>
</evidence>